<dbReference type="InterPro" id="IPR042087">
    <property type="entry name" value="DNA_pol_B_thumb"/>
</dbReference>
<dbReference type="SMR" id="A0A0A0VJ96"/>
<evidence type="ECO:0000256" key="2">
    <source>
        <dbReference type="ARBA" id="ARBA00012417"/>
    </source>
</evidence>
<organism evidence="11 12">
    <name type="scientific">common midwife toad virus-NL</name>
    <dbReference type="NCBI Taxonomy" id="2849710"/>
    <lineage>
        <taxon>Viruses</taxon>
        <taxon>Varidnaviria</taxon>
        <taxon>Bamfordvirae</taxon>
        <taxon>Nucleocytoviricota</taxon>
        <taxon>Megaviricetes</taxon>
        <taxon>Pimascovirales</taxon>
        <taxon>Pimascovirales incertae sedis</taxon>
        <taxon>Iridoviridae</taxon>
        <taxon>Alphairidovirinae</taxon>
        <taxon>Ranavirus</taxon>
        <taxon>Ranavirus alytes1</taxon>
        <taxon>Common midwife toad virus</taxon>
    </lineage>
</organism>
<dbReference type="SMART" id="SM00486">
    <property type="entry name" value="POLBc"/>
    <property type="match status" value="1"/>
</dbReference>
<dbReference type="GO" id="GO:0003887">
    <property type="term" value="F:DNA-directed DNA polymerase activity"/>
    <property type="evidence" value="ECO:0007669"/>
    <property type="project" value="UniProtKB-KW"/>
</dbReference>
<evidence type="ECO:0000256" key="6">
    <source>
        <dbReference type="ARBA" id="ARBA00023109"/>
    </source>
</evidence>
<reference evidence="11 12" key="1">
    <citation type="submission" date="2014-10" db="EMBL/GenBank/DDBJ databases">
        <authorList>
            <person name="van Beurden S.J."/>
            <person name="Hughes J."/>
            <person name="Saucedo B."/>
            <person name="Rijks J."/>
            <person name="Kik M."/>
            <person name="Haenen O.L.M."/>
            <person name="Engelsma M.Y."/>
            <person name="Grone A."/>
            <person name="Verheije H."/>
            <person name="Wilkie G."/>
        </authorList>
    </citation>
    <scope>NUCLEOTIDE SEQUENCE [LARGE SCALE GENOMIC DNA]</scope>
    <source>
        <strain evidence="11">Pelophylax kl. esculentus/2013/NL</strain>
    </source>
</reference>
<evidence type="ECO:0000256" key="7">
    <source>
        <dbReference type="ARBA" id="ARBA00023125"/>
    </source>
</evidence>
<dbReference type="PANTHER" id="PTHR10322">
    <property type="entry name" value="DNA POLYMERASE CATALYTIC SUBUNIT"/>
    <property type="match status" value="1"/>
</dbReference>
<keyword evidence="7" id="KW-0238">DNA-binding</keyword>
<dbReference type="Proteomes" id="UP000146922">
    <property type="component" value="Segment"/>
</dbReference>
<dbReference type="GO" id="GO:0000166">
    <property type="term" value="F:nucleotide binding"/>
    <property type="evidence" value="ECO:0007669"/>
    <property type="project" value="InterPro"/>
</dbReference>
<feature type="domain" description="DNA-directed DNA polymerase family B exonuclease" evidence="10">
    <location>
        <begin position="115"/>
        <end position="340"/>
    </location>
</feature>
<dbReference type="InterPro" id="IPR036397">
    <property type="entry name" value="RNaseH_sf"/>
</dbReference>
<proteinExistence type="inferred from homology"/>
<dbReference type="InterPro" id="IPR023211">
    <property type="entry name" value="DNA_pol_palm_dom_sf"/>
</dbReference>
<dbReference type="EMBL" id="KP056312">
    <property type="protein sequence ID" value="AIW68539.1"/>
    <property type="molecule type" value="Genomic_DNA"/>
</dbReference>
<protein>
    <recommendedName>
        <fullName evidence="2">DNA-directed DNA polymerase</fullName>
        <ecNumber evidence="2">2.7.7.7</ecNumber>
    </recommendedName>
</protein>
<dbReference type="GO" id="GO:0003677">
    <property type="term" value="F:DNA binding"/>
    <property type="evidence" value="ECO:0007669"/>
    <property type="project" value="UniProtKB-KW"/>
</dbReference>
<dbReference type="Gene3D" id="1.10.287.690">
    <property type="entry name" value="Helix hairpin bin"/>
    <property type="match status" value="1"/>
</dbReference>
<evidence type="ECO:0000256" key="8">
    <source>
        <dbReference type="ARBA" id="ARBA00049244"/>
    </source>
</evidence>
<comment type="similarity">
    <text evidence="1">Belongs to the DNA polymerase type-B family.</text>
</comment>
<feature type="domain" description="DNA-directed DNA polymerase family B multifunctional" evidence="9">
    <location>
        <begin position="407"/>
        <end position="516"/>
    </location>
</feature>
<evidence type="ECO:0000256" key="1">
    <source>
        <dbReference type="ARBA" id="ARBA00005755"/>
    </source>
</evidence>
<dbReference type="InterPro" id="IPR043502">
    <property type="entry name" value="DNA/RNA_pol_sf"/>
</dbReference>
<comment type="catalytic activity">
    <reaction evidence="8">
        <text>DNA(n) + a 2'-deoxyribonucleoside 5'-triphosphate = DNA(n+1) + diphosphate</text>
        <dbReference type="Rhea" id="RHEA:22508"/>
        <dbReference type="Rhea" id="RHEA-COMP:17339"/>
        <dbReference type="Rhea" id="RHEA-COMP:17340"/>
        <dbReference type="ChEBI" id="CHEBI:33019"/>
        <dbReference type="ChEBI" id="CHEBI:61560"/>
        <dbReference type="ChEBI" id="CHEBI:173112"/>
        <dbReference type="EC" id="2.7.7.7"/>
    </reaction>
</comment>
<dbReference type="InterPro" id="IPR006133">
    <property type="entry name" value="DNA-dir_DNA_pol_B_exonuc"/>
</dbReference>
<dbReference type="Gene3D" id="3.30.420.10">
    <property type="entry name" value="Ribonuclease H-like superfamily/Ribonuclease H"/>
    <property type="match status" value="1"/>
</dbReference>
<dbReference type="Gene3D" id="3.90.1600.10">
    <property type="entry name" value="Palm domain of DNA polymerase"/>
    <property type="match status" value="1"/>
</dbReference>
<feature type="domain" description="DNA-directed DNA polymerase family B multifunctional" evidence="9">
    <location>
        <begin position="579"/>
        <end position="969"/>
    </location>
</feature>
<dbReference type="Gene3D" id="1.10.132.60">
    <property type="entry name" value="DNA polymerase family B, C-terminal domain"/>
    <property type="match status" value="1"/>
</dbReference>
<evidence type="ECO:0000256" key="3">
    <source>
        <dbReference type="ARBA" id="ARBA00022679"/>
    </source>
</evidence>
<dbReference type="GO" id="GO:0006261">
    <property type="term" value="P:DNA-templated DNA replication"/>
    <property type="evidence" value="ECO:0007669"/>
    <property type="project" value="TreeGrafter"/>
</dbReference>
<dbReference type="EC" id="2.7.7.7" evidence="2"/>
<keyword evidence="4" id="KW-0548">Nucleotidyltransferase</keyword>
<dbReference type="GO" id="GO:0039693">
    <property type="term" value="P:viral DNA genome replication"/>
    <property type="evidence" value="ECO:0007669"/>
    <property type="project" value="UniProtKB-KW"/>
</dbReference>
<dbReference type="InterPro" id="IPR006172">
    <property type="entry name" value="DNA-dir_DNA_pol_B"/>
</dbReference>
<name>A0A0A0VJ96_9VIRU</name>
<keyword evidence="12" id="KW-1185">Reference proteome</keyword>
<keyword evidence="3" id="KW-0808">Transferase</keyword>
<dbReference type="InterPro" id="IPR006134">
    <property type="entry name" value="DNA-dir_DNA_pol_B_multi_dom"/>
</dbReference>
<evidence type="ECO:0000313" key="12">
    <source>
        <dbReference type="Proteomes" id="UP000146922"/>
    </source>
</evidence>
<evidence type="ECO:0000313" key="11">
    <source>
        <dbReference type="EMBL" id="AIW68539.1"/>
    </source>
</evidence>
<evidence type="ECO:0000259" key="10">
    <source>
        <dbReference type="Pfam" id="PF03104"/>
    </source>
</evidence>
<dbReference type="Pfam" id="PF03104">
    <property type="entry name" value="DNA_pol_B_exo1"/>
    <property type="match status" value="1"/>
</dbReference>
<dbReference type="SUPFAM" id="SSF56672">
    <property type="entry name" value="DNA/RNA polymerases"/>
    <property type="match status" value="1"/>
</dbReference>
<keyword evidence="6" id="KW-0235">DNA replication</keyword>
<dbReference type="PANTHER" id="PTHR10322:SF23">
    <property type="entry name" value="DNA POLYMERASE DELTA CATALYTIC SUBUNIT"/>
    <property type="match status" value="1"/>
</dbReference>
<keyword evidence="6" id="KW-1194">Viral DNA replication</keyword>
<evidence type="ECO:0000256" key="5">
    <source>
        <dbReference type="ARBA" id="ARBA00022932"/>
    </source>
</evidence>
<sequence>MDLFVYQWFCDGSQEIRAYAVDSDSSTVCVRVTGFRPGFYVETASCQAVTRALQDFRDVRAEKRVRDHLYATRGSSVPFVWVTFRCWFDARKASDVLVKAGFACHQCRAQPVLQLTSLKDLPTCGWIRLGKGAVQVKREKYSMCKREFIVQWEQVERGPDVPQPEVTVVALDLEVNSEVENAMPKDRPGDEVFMAGAIILRPGKKPKRVLLSLEADDYPEAEVLAERGYAVQQYPNERSLISGLCDMLSSVKPQVVTGYNVLGFDIDYLLKRCVRLGMEEELCLTGMAAERPAKERTISWSSSAFGAQKYSYLDWEGVVAVDLLPIIKRDYKFDSYRLDFVAETLLGSNKDPVTAADIFRAYATRKMDVVGEYCVKDVQLCVDLMEKLQVWVGLTEMAKVCRVNAFTLFTQGQQIRIYSQVYCHCEKNGYVVTDPADGKRVPWGQDPPVSDESDEDYIGAHVVEPSPGIYDNVVPLDFSSLYPSIMIAKNVCYSTRVDPGTPGSETFEWEDHLNCVHDPRKVEYERLSSELWDLDSEARELRRERDAIPRKRVDDRRLVVDTLNTVLDAQRMLRTTRATLKNQLGTKTVCACRRLAFLEPATKKGVMPTILTDLLDGRKRAKKAKAEAKDSITKITMDKRQLAYKVSANSMYGAMGVKRGYLPFQDGAMTVTYLGRQCIEKAASIIGSEHGGQLVYGDTDSNYVTFADAKTPAELWDKAVAVAKAVSSVFPPPISLEFEQVIYTKFLILGKKRYIYLSCDRDGNSSGKMGFRGVLMARRDNSGLARKAYSITAQALLEDRDPWADLTPLMKDMYTKNCSLRDFVITKQVGSWCRECAFIEQGADSIVAVGDYKIRDLEKAKAETRKITGTDGGPEYMAVLYKLVMAQLPGHVQLANRMIGRGETVADGTRLEYVVLRPSYDGKKRRFRGQGLSERLETSDYYKRFAEFLELDTEHYVKTLVNPLDQLLTTAGRPEDEFKAFYGYRANYRKVVEDIKTLRACPEMVKIVSFKKK</sequence>
<accession>A0A0A0VJ96</accession>
<dbReference type="InterPro" id="IPR012337">
    <property type="entry name" value="RNaseH-like_sf"/>
</dbReference>
<evidence type="ECO:0000259" key="9">
    <source>
        <dbReference type="Pfam" id="PF00136"/>
    </source>
</evidence>
<dbReference type="InterPro" id="IPR050240">
    <property type="entry name" value="DNA_pol_type-B"/>
</dbReference>
<dbReference type="Pfam" id="PF00136">
    <property type="entry name" value="DNA_pol_B"/>
    <property type="match status" value="2"/>
</dbReference>
<evidence type="ECO:0000256" key="4">
    <source>
        <dbReference type="ARBA" id="ARBA00022695"/>
    </source>
</evidence>
<keyword evidence="5" id="KW-0239">DNA-directed DNA polymerase</keyword>
<dbReference type="PRINTS" id="PR00106">
    <property type="entry name" value="DNAPOLB"/>
</dbReference>
<dbReference type="SUPFAM" id="SSF53098">
    <property type="entry name" value="Ribonuclease H-like"/>
    <property type="match status" value="1"/>
</dbReference>